<dbReference type="EMBL" id="WOCE01000018">
    <property type="protein sequence ID" value="KAE9593917.1"/>
    <property type="molecule type" value="Genomic_DNA"/>
</dbReference>
<evidence type="ECO:0000259" key="3">
    <source>
        <dbReference type="Pfam" id="PF00808"/>
    </source>
</evidence>
<dbReference type="Pfam" id="PF00808">
    <property type="entry name" value="CBFD_NFYB_HMF"/>
    <property type="match status" value="1"/>
</dbReference>
<dbReference type="PANTHER" id="PTHR10252:SF5">
    <property type="entry name" value="DR1-ASSOCIATED COREPRESSOR"/>
    <property type="match status" value="1"/>
</dbReference>
<accession>A0A6A4P5L0</accession>
<dbReference type="GO" id="GO:0005634">
    <property type="term" value="C:nucleus"/>
    <property type="evidence" value="ECO:0007669"/>
    <property type="project" value="UniProtKB-SubCell"/>
</dbReference>
<dbReference type="Proteomes" id="UP000447434">
    <property type="component" value="Chromosome 18"/>
</dbReference>
<comment type="subcellular location">
    <subcellularLocation>
        <location evidence="1">Nucleus</location>
    </subcellularLocation>
</comment>
<dbReference type="InterPro" id="IPR050568">
    <property type="entry name" value="Transcr_DNA_Rep_Reg"/>
</dbReference>
<dbReference type="OrthoDB" id="653904at2759"/>
<proteinExistence type="predicted"/>
<reference evidence="5" key="1">
    <citation type="journal article" date="2020" name="Nat. Commun.">
        <title>Genome sequence of the cluster root forming white lupin.</title>
        <authorList>
            <person name="Hufnagel B."/>
            <person name="Marques A."/>
            <person name="Soriano A."/>
            <person name="Marques L."/>
            <person name="Divol F."/>
            <person name="Doumas P."/>
            <person name="Sallet E."/>
            <person name="Mancinotti D."/>
            <person name="Carrere S."/>
            <person name="Marande W."/>
            <person name="Arribat S."/>
            <person name="Keller J."/>
            <person name="Huneau C."/>
            <person name="Blein T."/>
            <person name="Aime D."/>
            <person name="Laguerre M."/>
            <person name="Taylor J."/>
            <person name="Schubert V."/>
            <person name="Nelson M."/>
            <person name="Geu-Flores F."/>
            <person name="Crespi M."/>
            <person name="Gallardo-Guerrero K."/>
            <person name="Delaux P.-M."/>
            <person name="Salse J."/>
            <person name="Berges H."/>
            <person name="Guyot R."/>
            <person name="Gouzy J."/>
            <person name="Peret B."/>
        </authorList>
    </citation>
    <scope>NUCLEOTIDE SEQUENCE [LARGE SCALE GENOMIC DNA]</scope>
    <source>
        <strain evidence="5">cv. Amiga</strain>
    </source>
</reference>
<evidence type="ECO:0000313" key="4">
    <source>
        <dbReference type="EMBL" id="KAE9593917.1"/>
    </source>
</evidence>
<keyword evidence="5" id="KW-1185">Reference proteome</keyword>
<dbReference type="GO" id="GO:0016251">
    <property type="term" value="F:RNA polymerase II general transcription initiation factor activity"/>
    <property type="evidence" value="ECO:0007669"/>
    <property type="project" value="TreeGrafter"/>
</dbReference>
<dbReference type="PANTHER" id="PTHR10252">
    <property type="entry name" value="HISTONE-LIKE TRANSCRIPTION FACTOR CCAAT-RELATED"/>
    <property type="match status" value="1"/>
</dbReference>
<comment type="caution">
    <text evidence="4">The sequence shown here is derived from an EMBL/GenBank/DDBJ whole genome shotgun (WGS) entry which is preliminary data.</text>
</comment>
<dbReference type="AlphaFoldDB" id="A0A6A4P5L0"/>
<dbReference type="GO" id="GO:0046982">
    <property type="term" value="F:protein heterodimerization activity"/>
    <property type="evidence" value="ECO:0007669"/>
    <property type="project" value="InterPro"/>
</dbReference>
<sequence>MQADEDVGKIALAVPVLVSGSLLSYVVDIILELFAAKALELFLQDLCDRTYEITLQRGAKTMNALHLKHCVQSFNVFDFLRDIVSRVPDYGHGHSEAGVDDRALSKRRKAAAGNDCNDSDEEAKRIKMLELGHTSSTGRGRGRCRGRGRGRGARTIARETHHQQFESEPFTFVQPSSKDVPNTSMAIDNGPESKELLSKENIAVPEENTQPLLNIDLNANLNEIEDKNGSAATQASLSEPATETKHEEIPGWSLADVEMMAIDTMQLANLGSGQDYDEEDYDEEG</sequence>
<evidence type="ECO:0000256" key="2">
    <source>
        <dbReference type="ARBA" id="ARBA00023242"/>
    </source>
</evidence>
<feature type="domain" description="Transcription factor CBF/NF-Y/archaeal histone" evidence="3">
    <location>
        <begin position="36"/>
        <end position="71"/>
    </location>
</feature>
<dbReference type="InterPro" id="IPR003958">
    <property type="entry name" value="CBFA_NFYB_domain"/>
</dbReference>
<evidence type="ECO:0000313" key="5">
    <source>
        <dbReference type="Proteomes" id="UP000447434"/>
    </source>
</evidence>
<dbReference type="CDD" id="cd22906">
    <property type="entry name" value="HFD_DRAP1"/>
    <property type="match status" value="1"/>
</dbReference>
<dbReference type="SUPFAM" id="SSF47113">
    <property type="entry name" value="Histone-fold"/>
    <property type="match status" value="1"/>
</dbReference>
<gene>
    <name evidence="4" type="ORF">Lalb_Chr18g0048111</name>
</gene>
<dbReference type="GO" id="GO:0001046">
    <property type="term" value="F:core promoter sequence-specific DNA binding"/>
    <property type="evidence" value="ECO:0007669"/>
    <property type="project" value="TreeGrafter"/>
</dbReference>
<keyword evidence="2" id="KW-0539">Nucleus</keyword>
<protein>
    <submittedName>
        <fullName evidence="4">Putative transcription factor Hap3/NF-YB family</fullName>
    </submittedName>
</protein>
<organism evidence="4 5">
    <name type="scientific">Lupinus albus</name>
    <name type="common">White lupine</name>
    <name type="synonym">Lupinus termis</name>
    <dbReference type="NCBI Taxonomy" id="3870"/>
    <lineage>
        <taxon>Eukaryota</taxon>
        <taxon>Viridiplantae</taxon>
        <taxon>Streptophyta</taxon>
        <taxon>Embryophyta</taxon>
        <taxon>Tracheophyta</taxon>
        <taxon>Spermatophyta</taxon>
        <taxon>Magnoliopsida</taxon>
        <taxon>eudicotyledons</taxon>
        <taxon>Gunneridae</taxon>
        <taxon>Pentapetalae</taxon>
        <taxon>rosids</taxon>
        <taxon>fabids</taxon>
        <taxon>Fabales</taxon>
        <taxon>Fabaceae</taxon>
        <taxon>Papilionoideae</taxon>
        <taxon>50 kb inversion clade</taxon>
        <taxon>genistoids sensu lato</taxon>
        <taxon>core genistoids</taxon>
        <taxon>Genisteae</taxon>
        <taxon>Lupinus</taxon>
    </lineage>
</organism>
<evidence type="ECO:0000256" key="1">
    <source>
        <dbReference type="ARBA" id="ARBA00004123"/>
    </source>
</evidence>
<name>A0A6A4P5L0_LUPAL</name>
<dbReference type="Gene3D" id="1.10.20.10">
    <property type="entry name" value="Histone, subunit A"/>
    <property type="match status" value="1"/>
</dbReference>
<dbReference type="InterPro" id="IPR009072">
    <property type="entry name" value="Histone-fold"/>
</dbReference>